<dbReference type="GO" id="GO:0009273">
    <property type="term" value="P:peptidoglycan-based cell wall biogenesis"/>
    <property type="evidence" value="ECO:0007669"/>
    <property type="project" value="TreeGrafter"/>
</dbReference>
<dbReference type="PANTHER" id="PTHR43535:SF1">
    <property type="entry name" value="PHOSPHATIDATE CYTIDYLYLTRANSFERASE"/>
    <property type="match status" value="1"/>
</dbReference>
<name>A0A502DTF5_9BURK</name>
<accession>A0A502DTF5</accession>
<feature type="transmembrane region" description="Helical" evidence="1">
    <location>
        <begin position="14"/>
        <end position="37"/>
    </location>
</feature>
<keyword evidence="1" id="KW-1133">Transmembrane helix</keyword>
<gene>
    <name evidence="2" type="ORF">EAH82_07540</name>
</gene>
<dbReference type="GO" id="GO:0005886">
    <property type="term" value="C:plasma membrane"/>
    <property type="evidence" value="ECO:0007669"/>
    <property type="project" value="TreeGrafter"/>
</dbReference>
<dbReference type="GO" id="GO:0016779">
    <property type="term" value="F:nucleotidyltransferase activity"/>
    <property type="evidence" value="ECO:0007669"/>
    <property type="project" value="UniProtKB-KW"/>
</dbReference>
<sequence length="352" mass="39030">MNAFLRNLTPTQQVAALFLIVFGVLTVVSIGTLLVGFRERRNAAHGEAWLREFTDFRALLRTTWFMVVVFWIGWALGPGVATLLFAFIAFFALREFITLSPTRRGDHRSLILAFFVVLPVQFILVGTARFDLFTVFIPVYVFIAIPVVSALANDPSHFLERNAKLQWGIMVCVYGMSHVPALLLLSFPDYEGKSAFLVFFLVFVVQTCMVVQHLIARRYAYLPADTADAAPSGPHGTLQRWLAREPFAPNVSRSFNWVSWGVGMAIASVVGALLSFITPFKFGQALAMALIACVTGSMGHLVMKALKRDRGIPNWGQKGVGVTGANGLLDRVDALCFAAPIFFHSVRWYFGV</sequence>
<keyword evidence="2" id="KW-0548">Nucleotidyltransferase</keyword>
<feature type="transmembrane region" description="Helical" evidence="1">
    <location>
        <begin position="194"/>
        <end position="215"/>
    </location>
</feature>
<evidence type="ECO:0000313" key="2">
    <source>
        <dbReference type="EMBL" id="TPG28643.1"/>
    </source>
</evidence>
<evidence type="ECO:0000313" key="3">
    <source>
        <dbReference type="Proteomes" id="UP000319212"/>
    </source>
</evidence>
<organism evidence="2 3">
    <name type="scientific">Variovorax guangxiensis</name>
    <dbReference type="NCBI Taxonomy" id="1775474"/>
    <lineage>
        <taxon>Bacteria</taxon>
        <taxon>Pseudomonadati</taxon>
        <taxon>Pseudomonadota</taxon>
        <taxon>Betaproteobacteria</taxon>
        <taxon>Burkholderiales</taxon>
        <taxon>Comamonadaceae</taxon>
        <taxon>Variovorax</taxon>
    </lineage>
</organism>
<dbReference type="EMBL" id="RCZI01000002">
    <property type="protein sequence ID" value="TPG28643.1"/>
    <property type="molecule type" value="Genomic_DNA"/>
</dbReference>
<feature type="transmembrane region" description="Helical" evidence="1">
    <location>
        <begin position="165"/>
        <end position="188"/>
    </location>
</feature>
<keyword evidence="1" id="KW-0472">Membrane</keyword>
<comment type="caution">
    <text evidence="2">The sequence shown here is derived from an EMBL/GenBank/DDBJ whole genome shotgun (WGS) entry which is preliminary data.</text>
</comment>
<dbReference type="RefSeq" id="WP_140840344.1">
    <property type="nucleotide sequence ID" value="NZ_RCZI01000002.1"/>
</dbReference>
<reference evidence="2 3" key="1">
    <citation type="journal article" date="2019" name="Environ. Microbiol.">
        <title>Species interactions and distinct microbial communities in high Arctic permafrost affected cryosols are associated with the CH4 and CO2 gas fluxes.</title>
        <authorList>
            <person name="Altshuler I."/>
            <person name="Hamel J."/>
            <person name="Turney S."/>
            <person name="Magnuson E."/>
            <person name="Levesque R."/>
            <person name="Greer C."/>
            <person name="Whyte L.G."/>
        </authorList>
    </citation>
    <scope>NUCLEOTIDE SEQUENCE [LARGE SCALE GENOMIC DNA]</scope>
    <source>
        <strain evidence="2 3">S06.C</strain>
    </source>
</reference>
<dbReference type="PANTHER" id="PTHR43535">
    <property type="entry name" value="PHOSPHATIDATE CYTIDYLYLTRANSFERASE"/>
    <property type="match status" value="1"/>
</dbReference>
<keyword evidence="1" id="KW-0812">Transmembrane</keyword>
<keyword evidence="2" id="KW-0808">Transferase</keyword>
<dbReference type="Pfam" id="PF01148">
    <property type="entry name" value="CTP_transf_1"/>
    <property type="match status" value="2"/>
</dbReference>
<feature type="transmembrane region" description="Helical" evidence="1">
    <location>
        <begin position="109"/>
        <end position="126"/>
    </location>
</feature>
<feature type="transmembrane region" description="Helical" evidence="1">
    <location>
        <begin position="132"/>
        <end position="153"/>
    </location>
</feature>
<dbReference type="AlphaFoldDB" id="A0A502DTF5"/>
<proteinExistence type="predicted"/>
<feature type="transmembrane region" description="Helical" evidence="1">
    <location>
        <begin position="283"/>
        <end position="303"/>
    </location>
</feature>
<dbReference type="Proteomes" id="UP000319212">
    <property type="component" value="Unassembled WGS sequence"/>
</dbReference>
<dbReference type="OrthoDB" id="9799199at2"/>
<feature type="transmembrane region" description="Helical" evidence="1">
    <location>
        <begin position="257"/>
        <end position="277"/>
    </location>
</feature>
<evidence type="ECO:0000256" key="1">
    <source>
        <dbReference type="SAM" id="Phobius"/>
    </source>
</evidence>
<protein>
    <submittedName>
        <fullName evidence="2">Phosphatidate cytidylyltransferase</fullName>
    </submittedName>
</protein>